<protein>
    <recommendedName>
        <fullName evidence="7">Nudix hydrolase domain-containing protein</fullName>
    </recommendedName>
</protein>
<evidence type="ECO:0000256" key="1">
    <source>
        <dbReference type="ARBA" id="ARBA00001936"/>
    </source>
</evidence>
<evidence type="ECO:0000256" key="6">
    <source>
        <dbReference type="ARBA" id="ARBA00023211"/>
    </source>
</evidence>
<proteinExistence type="predicted"/>
<dbReference type="GO" id="GO:0046872">
    <property type="term" value="F:metal ion binding"/>
    <property type="evidence" value="ECO:0007669"/>
    <property type="project" value="UniProtKB-KW"/>
</dbReference>
<comment type="cofactor">
    <cofactor evidence="2">
        <name>Mg(2+)</name>
        <dbReference type="ChEBI" id="CHEBI:18420"/>
    </cofactor>
</comment>
<organism evidence="8 9">
    <name type="scientific">Streptococcus pyogenes serotype M49 (strain NZ131)</name>
    <dbReference type="NCBI Taxonomy" id="471876"/>
    <lineage>
        <taxon>Bacteria</taxon>
        <taxon>Bacillati</taxon>
        <taxon>Bacillota</taxon>
        <taxon>Bacilli</taxon>
        <taxon>Lactobacillales</taxon>
        <taxon>Streptococcaceae</taxon>
        <taxon>Streptococcus</taxon>
    </lineage>
</organism>
<dbReference type="AlphaFoldDB" id="A0A0H3C0E9"/>
<evidence type="ECO:0000313" key="9">
    <source>
        <dbReference type="Proteomes" id="UP000001039"/>
    </source>
</evidence>
<keyword evidence="4" id="KW-0378">Hydrolase</keyword>
<dbReference type="SUPFAM" id="SSF55811">
    <property type="entry name" value="Nudix"/>
    <property type="match status" value="1"/>
</dbReference>
<name>A0A0H3C0E9_STRPZ</name>
<dbReference type="Pfam" id="PF00293">
    <property type="entry name" value="NUDIX"/>
    <property type="match status" value="1"/>
</dbReference>
<accession>A0A0H3C0E9</accession>
<dbReference type="EMBL" id="CP000829">
    <property type="protein sequence ID" value="ACI62027.1"/>
    <property type="molecule type" value="Genomic_DNA"/>
</dbReference>
<dbReference type="PANTHER" id="PTHR12992">
    <property type="entry name" value="NUDIX HYDROLASE"/>
    <property type="match status" value="1"/>
</dbReference>
<dbReference type="Gene3D" id="3.90.79.10">
    <property type="entry name" value="Nucleoside Triphosphate Pyrophosphohydrolase"/>
    <property type="match status" value="1"/>
</dbReference>
<evidence type="ECO:0000256" key="5">
    <source>
        <dbReference type="ARBA" id="ARBA00022842"/>
    </source>
</evidence>
<keyword evidence="3" id="KW-0479">Metal-binding</keyword>
<keyword evidence="5" id="KW-0460">Magnesium</keyword>
<sequence>MKDLLKQYQAKPLGEEKRYAVFLPLILVNDDWHVLYEVRSQHISQPGEVSFPGGQVENQETLQEAAIRETVEELTVDASQIQLWGEIDYLVQSSRTIHCFVGQLVVDDWESIQPNEEVDKVFTVPLRQLLVTDPVYYHLEATPIETTDFPFDCIRNGKYYQFSQEYRSIPFYENLEETIWGMTAQFTKCLTDILNDESIAKKNPLDIKNLRGDRALVCWRQLFVNNL</sequence>
<dbReference type="GO" id="GO:0010945">
    <property type="term" value="F:coenzyme A diphosphatase activity"/>
    <property type="evidence" value="ECO:0007669"/>
    <property type="project" value="InterPro"/>
</dbReference>
<feature type="domain" description="Nudix hydrolase" evidence="7">
    <location>
        <begin position="17"/>
        <end position="147"/>
    </location>
</feature>
<dbReference type="PROSITE" id="PS00893">
    <property type="entry name" value="NUDIX_BOX"/>
    <property type="match status" value="1"/>
</dbReference>
<dbReference type="HOGENOM" id="CLU_040940_5_2_9"/>
<evidence type="ECO:0000256" key="2">
    <source>
        <dbReference type="ARBA" id="ARBA00001946"/>
    </source>
</evidence>
<dbReference type="CDD" id="cd03426">
    <property type="entry name" value="NUDIX_CoAse_Nudt7"/>
    <property type="match status" value="1"/>
</dbReference>
<evidence type="ECO:0000259" key="7">
    <source>
        <dbReference type="PROSITE" id="PS51462"/>
    </source>
</evidence>
<gene>
    <name evidence="8" type="ordered locus">Spy49_1780c</name>
</gene>
<dbReference type="KEGG" id="soz:Spy49_1780c"/>
<comment type="cofactor">
    <cofactor evidence="1">
        <name>Mn(2+)</name>
        <dbReference type="ChEBI" id="CHEBI:29035"/>
    </cofactor>
</comment>
<dbReference type="InterPro" id="IPR020084">
    <property type="entry name" value="NUDIX_hydrolase_CS"/>
</dbReference>
<evidence type="ECO:0000256" key="4">
    <source>
        <dbReference type="ARBA" id="ARBA00022801"/>
    </source>
</evidence>
<evidence type="ECO:0000313" key="8">
    <source>
        <dbReference type="EMBL" id="ACI62027.1"/>
    </source>
</evidence>
<dbReference type="InterPro" id="IPR045121">
    <property type="entry name" value="CoAse"/>
</dbReference>
<keyword evidence="6" id="KW-0464">Manganese</keyword>
<dbReference type="InterPro" id="IPR015797">
    <property type="entry name" value="NUDIX_hydrolase-like_dom_sf"/>
</dbReference>
<evidence type="ECO:0000256" key="3">
    <source>
        <dbReference type="ARBA" id="ARBA00022723"/>
    </source>
</evidence>
<dbReference type="PANTHER" id="PTHR12992:SF11">
    <property type="entry name" value="MITOCHONDRIAL COENZYME A DIPHOSPHATASE NUDT8"/>
    <property type="match status" value="1"/>
</dbReference>
<dbReference type="PROSITE" id="PS51462">
    <property type="entry name" value="NUDIX"/>
    <property type="match status" value="1"/>
</dbReference>
<reference evidence="8 9" key="1">
    <citation type="journal article" date="2008" name="J. Bacteriol.">
        <title>Genome sequence of a nephritogenic and highly transformable M49 strain of Streptococcus pyogenes.</title>
        <authorList>
            <person name="McShan W.M."/>
            <person name="Ferretti J.J."/>
            <person name="Karasawa T."/>
            <person name="Suvorov A.N."/>
            <person name="Lin S."/>
            <person name="Qin B."/>
            <person name="Jia H."/>
            <person name="Kenton S."/>
            <person name="Najar F."/>
            <person name="Wu H."/>
            <person name="Scott J."/>
            <person name="Roe B.A."/>
            <person name="Savic D.J."/>
        </authorList>
    </citation>
    <scope>NUCLEOTIDE SEQUENCE [LARGE SCALE GENOMIC DNA]</scope>
    <source>
        <strain evidence="8 9">NZ131</strain>
    </source>
</reference>
<dbReference type="Proteomes" id="UP000001039">
    <property type="component" value="Chromosome"/>
</dbReference>
<dbReference type="InterPro" id="IPR000086">
    <property type="entry name" value="NUDIX_hydrolase_dom"/>
</dbReference>